<evidence type="ECO:0000256" key="4">
    <source>
        <dbReference type="ARBA" id="ARBA00022723"/>
    </source>
</evidence>
<evidence type="ECO:0000256" key="6">
    <source>
        <dbReference type="ARBA" id="ARBA00023004"/>
    </source>
</evidence>
<dbReference type="PANTHER" id="PTHR22960">
    <property type="entry name" value="MOLYBDOPTERIN COFACTOR SYNTHESIS PROTEIN A"/>
    <property type="match status" value="1"/>
</dbReference>
<evidence type="ECO:0000256" key="7">
    <source>
        <dbReference type="ARBA" id="ARBA00023014"/>
    </source>
</evidence>
<comment type="pathway">
    <text evidence="12">Cofactor biosynthesis; molybdopterin biosynthesis.</text>
</comment>
<dbReference type="EC" id="4.1.99.22" evidence="1 12"/>
<accession>A0A518CR84</accession>
<keyword evidence="2 12" id="KW-0004">4Fe-4S</keyword>
<dbReference type="SFLD" id="SFLDS00029">
    <property type="entry name" value="Radical_SAM"/>
    <property type="match status" value="1"/>
</dbReference>
<comment type="function">
    <text evidence="12">Catalyzes the cyclization of GTP to (8S)-3',8-cyclo-7,8-dihydroguanosine 5'-triphosphate.</text>
</comment>
<keyword evidence="6 12" id="KW-0408">Iron</keyword>
<feature type="binding site" evidence="12">
    <location>
        <position position="259"/>
    </location>
    <ligand>
        <name>[4Fe-4S] cluster</name>
        <dbReference type="ChEBI" id="CHEBI:49883"/>
        <label>2</label>
        <note>4Fe-4S-substrate</note>
    </ligand>
</feature>
<feature type="domain" description="Radical SAM core" evidence="13">
    <location>
        <begin position="9"/>
        <end position="225"/>
    </location>
</feature>
<dbReference type="HAMAP" id="MF_01225_B">
    <property type="entry name" value="MoaA_B"/>
    <property type="match status" value="1"/>
</dbReference>
<reference evidence="14 15" key="1">
    <citation type="submission" date="2019-02" db="EMBL/GenBank/DDBJ databases">
        <title>Deep-cultivation of Planctomycetes and their phenomic and genomic characterization uncovers novel biology.</title>
        <authorList>
            <person name="Wiegand S."/>
            <person name="Jogler M."/>
            <person name="Boedeker C."/>
            <person name="Pinto D."/>
            <person name="Vollmers J."/>
            <person name="Rivas-Marin E."/>
            <person name="Kohn T."/>
            <person name="Peeters S.H."/>
            <person name="Heuer A."/>
            <person name="Rast P."/>
            <person name="Oberbeckmann S."/>
            <person name="Bunk B."/>
            <person name="Jeske O."/>
            <person name="Meyerdierks A."/>
            <person name="Storesund J.E."/>
            <person name="Kallscheuer N."/>
            <person name="Luecker S."/>
            <person name="Lage O.M."/>
            <person name="Pohl T."/>
            <person name="Merkel B.J."/>
            <person name="Hornburger P."/>
            <person name="Mueller R.-W."/>
            <person name="Bruemmer F."/>
            <person name="Labrenz M."/>
            <person name="Spormann A.M."/>
            <person name="Op den Camp H."/>
            <person name="Overmann J."/>
            <person name="Amann R."/>
            <person name="Jetten M.S.M."/>
            <person name="Mascher T."/>
            <person name="Medema M.H."/>
            <person name="Devos D.P."/>
            <person name="Kaster A.-K."/>
            <person name="Ovreas L."/>
            <person name="Rohde M."/>
            <person name="Galperin M.Y."/>
            <person name="Jogler C."/>
        </authorList>
    </citation>
    <scope>NUCLEOTIDE SEQUENCE [LARGE SCALE GENOMIC DNA]</scope>
    <source>
        <strain evidence="14 15">Pla110</strain>
    </source>
</reference>
<dbReference type="Pfam" id="PF04055">
    <property type="entry name" value="Radical_SAM"/>
    <property type="match status" value="1"/>
</dbReference>
<dbReference type="InterPro" id="IPR000385">
    <property type="entry name" value="MoaA_NifB_PqqE_Fe-S-bd_CS"/>
</dbReference>
<evidence type="ECO:0000256" key="12">
    <source>
        <dbReference type="HAMAP-Rule" id="MF_01225"/>
    </source>
</evidence>
<feature type="binding site" evidence="12">
    <location>
        <position position="68"/>
    </location>
    <ligand>
        <name>GTP</name>
        <dbReference type="ChEBI" id="CHEBI:37565"/>
    </ligand>
</feature>
<keyword evidence="3 12" id="KW-0949">S-adenosyl-L-methionine</keyword>
<protein>
    <recommendedName>
        <fullName evidence="1 12">GTP 3',8-cyclase</fullName>
        <ecNumber evidence="1 12">4.1.99.22</ecNumber>
    </recommendedName>
    <alternativeName>
        <fullName evidence="12">Molybdenum cofactor biosynthesis protein A</fullName>
    </alternativeName>
</protein>
<dbReference type="GO" id="GO:0006777">
    <property type="term" value="P:Mo-molybdopterin cofactor biosynthetic process"/>
    <property type="evidence" value="ECO:0007669"/>
    <property type="project" value="UniProtKB-UniRule"/>
</dbReference>
<dbReference type="InterPro" id="IPR040064">
    <property type="entry name" value="MoaA-like"/>
</dbReference>
<dbReference type="GO" id="GO:1904047">
    <property type="term" value="F:S-adenosyl-L-methionine binding"/>
    <property type="evidence" value="ECO:0007669"/>
    <property type="project" value="UniProtKB-UniRule"/>
</dbReference>
<feature type="binding site" evidence="12">
    <location>
        <position position="262"/>
    </location>
    <ligand>
        <name>[4Fe-4S] cluster</name>
        <dbReference type="ChEBI" id="CHEBI:49883"/>
        <label>2</label>
        <note>4Fe-4S-substrate</note>
    </ligand>
</feature>
<evidence type="ECO:0000256" key="2">
    <source>
        <dbReference type="ARBA" id="ARBA00022485"/>
    </source>
</evidence>
<keyword evidence="9 12" id="KW-0501">Molybdenum cofactor biosynthesis</keyword>
<keyword evidence="10 12" id="KW-0456">Lyase</keyword>
<dbReference type="InterPro" id="IPR050105">
    <property type="entry name" value="MoCo_biosynth_MoaA/MoaC"/>
</dbReference>
<evidence type="ECO:0000256" key="11">
    <source>
        <dbReference type="ARBA" id="ARBA00048697"/>
    </source>
</evidence>
<dbReference type="GO" id="GO:0061799">
    <property type="term" value="F:cyclic pyranopterin monophosphate synthase activity"/>
    <property type="evidence" value="ECO:0007669"/>
    <property type="project" value="TreeGrafter"/>
</dbReference>
<dbReference type="SMART" id="SM00729">
    <property type="entry name" value="Elp3"/>
    <property type="match status" value="1"/>
</dbReference>
<dbReference type="CDD" id="cd01335">
    <property type="entry name" value="Radical_SAM"/>
    <property type="match status" value="1"/>
</dbReference>
<comment type="subunit">
    <text evidence="12">Monomer and homodimer.</text>
</comment>
<organism evidence="14 15">
    <name type="scientific">Polystyrenella longa</name>
    <dbReference type="NCBI Taxonomy" id="2528007"/>
    <lineage>
        <taxon>Bacteria</taxon>
        <taxon>Pseudomonadati</taxon>
        <taxon>Planctomycetota</taxon>
        <taxon>Planctomycetia</taxon>
        <taxon>Planctomycetales</taxon>
        <taxon>Planctomycetaceae</taxon>
        <taxon>Polystyrenella</taxon>
    </lineage>
</organism>
<evidence type="ECO:0000256" key="10">
    <source>
        <dbReference type="ARBA" id="ARBA00023239"/>
    </source>
</evidence>
<dbReference type="NCBIfam" id="NF001199">
    <property type="entry name" value="PRK00164.2-1"/>
    <property type="match status" value="1"/>
</dbReference>
<dbReference type="RefSeq" id="WP_144997304.1">
    <property type="nucleotide sequence ID" value="NZ_CP036281.1"/>
</dbReference>
<evidence type="ECO:0000256" key="1">
    <source>
        <dbReference type="ARBA" id="ARBA00012167"/>
    </source>
</evidence>
<comment type="cofactor">
    <cofactor evidence="12">
        <name>[4Fe-4S] cluster</name>
        <dbReference type="ChEBI" id="CHEBI:49883"/>
    </cofactor>
    <text evidence="12">Binds 2 [4Fe-4S] clusters. Binds 1 [4Fe-4S] cluster coordinated with 3 cysteines and an exchangeable S-adenosyl-L-methionine and 1 [4Fe-4S] cluster coordinated with 3 cysteines and the GTP-derived substrate.</text>
</comment>
<gene>
    <name evidence="14" type="primary">moaA_2</name>
    <name evidence="12" type="synonym">moaA</name>
    <name evidence="14" type="ORF">Pla110_34680</name>
</gene>
<dbReference type="PROSITE" id="PS51918">
    <property type="entry name" value="RADICAL_SAM"/>
    <property type="match status" value="1"/>
</dbReference>
<feature type="binding site" evidence="12">
    <location>
        <position position="160"/>
    </location>
    <ligand>
        <name>GTP</name>
        <dbReference type="ChEBI" id="CHEBI:37565"/>
    </ligand>
</feature>
<evidence type="ECO:0000313" key="15">
    <source>
        <dbReference type="Proteomes" id="UP000317178"/>
    </source>
</evidence>
<dbReference type="InterPro" id="IPR013483">
    <property type="entry name" value="MoaA"/>
</dbReference>
<evidence type="ECO:0000256" key="9">
    <source>
        <dbReference type="ARBA" id="ARBA00023150"/>
    </source>
</evidence>
<keyword evidence="4 12" id="KW-0479">Metal-binding</keyword>
<dbReference type="GO" id="GO:0005525">
    <property type="term" value="F:GTP binding"/>
    <property type="evidence" value="ECO:0007669"/>
    <property type="project" value="UniProtKB-UniRule"/>
</dbReference>
<dbReference type="CDD" id="cd21117">
    <property type="entry name" value="Twitch_MoaA"/>
    <property type="match status" value="1"/>
</dbReference>
<proteinExistence type="inferred from homology"/>
<evidence type="ECO:0000259" key="13">
    <source>
        <dbReference type="PROSITE" id="PS51918"/>
    </source>
</evidence>
<feature type="binding site" evidence="12">
    <location>
        <begin position="264"/>
        <end position="266"/>
    </location>
    <ligand>
        <name>GTP</name>
        <dbReference type="ChEBI" id="CHEBI:37565"/>
    </ligand>
</feature>
<dbReference type="NCBIfam" id="TIGR02666">
    <property type="entry name" value="moaA"/>
    <property type="match status" value="1"/>
</dbReference>
<dbReference type="KEGG" id="plon:Pla110_34680"/>
<keyword evidence="5 12" id="KW-0547">Nucleotide-binding</keyword>
<evidence type="ECO:0000256" key="8">
    <source>
        <dbReference type="ARBA" id="ARBA00023134"/>
    </source>
</evidence>
<dbReference type="InterPro" id="IPR010505">
    <property type="entry name" value="MoaA_twitch"/>
</dbReference>
<dbReference type="SFLD" id="SFLDG01386">
    <property type="entry name" value="main_SPASM_domain-containing"/>
    <property type="match status" value="1"/>
</dbReference>
<feature type="binding site" evidence="12">
    <location>
        <position position="29"/>
    </location>
    <ligand>
        <name>[4Fe-4S] cluster</name>
        <dbReference type="ChEBI" id="CHEBI:49883"/>
        <label>1</label>
        <note>4Fe-4S-S-AdoMet</note>
    </ligand>
</feature>
<feature type="binding site" evidence="12">
    <location>
        <position position="276"/>
    </location>
    <ligand>
        <name>[4Fe-4S] cluster</name>
        <dbReference type="ChEBI" id="CHEBI:49883"/>
        <label>2</label>
        <note>4Fe-4S-substrate</note>
    </ligand>
</feature>
<sequence>MPLNLLTDTFGRQHNNLRISVTDRCNLRCFYCMPADNVQFMDRKHLLTFEEIEQFVRMVVKVGVNKIRITGGEPLVRKDLHLLIAELHKIPELIDIGITTNAMLLPEQAHLLKEAGLSRVNISLDALSPEKFKQITRREGYEKTLEGIQAAQDAGFDPIKINAVSVRGVTEEEIVPFGEFARKTGLEIRFIEFMPLDAENAWEREKVLFAHEIIEKLSTEIMPLEPTGNNAPTAPATEFQFADGIGKIGFISSVSRPFCQNCNRFRLTADGKMRNCLFSLEETDIKSLLRAGASEEEVLAAVRGSIHDKKEGHEINTARFIQPDRPMHSIGG</sequence>
<evidence type="ECO:0000256" key="3">
    <source>
        <dbReference type="ARBA" id="ARBA00022691"/>
    </source>
</evidence>
<dbReference type="UniPathway" id="UPA00344"/>
<dbReference type="SFLD" id="SFLDG01067">
    <property type="entry name" value="SPASM/twitch_domain_containing"/>
    <property type="match status" value="1"/>
</dbReference>
<feature type="binding site" evidence="12">
    <location>
        <position position="72"/>
    </location>
    <ligand>
        <name>S-adenosyl-L-methionine</name>
        <dbReference type="ChEBI" id="CHEBI:59789"/>
    </ligand>
</feature>
<dbReference type="InterPro" id="IPR013785">
    <property type="entry name" value="Aldolase_TIM"/>
</dbReference>
<keyword evidence="8 12" id="KW-0342">GTP-binding</keyword>
<dbReference type="GO" id="GO:0061798">
    <property type="term" value="F:GTP 3',8'-cyclase activity"/>
    <property type="evidence" value="ECO:0007669"/>
    <property type="project" value="UniProtKB-UniRule"/>
</dbReference>
<dbReference type="SFLD" id="SFLDG01383">
    <property type="entry name" value="cyclic_pyranopterin_phosphate"/>
    <property type="match status" value="1"/>
</dbReference>
<dbReference type="InterPro" id="IPR007197">
    <property type="entry name" value="rSAM"/>
</dbReference>
<dbReference type="EMBL" id="CP036281">
    <property type="protein sequence ID" value="QDU81723.1"/>
    <property type="molecule type" value="Genomic_DNA"/>
</dbReference>
<feature type="binding site" evidence="12">
    <location>
        <position position="25"/>
    </location>
    <ligand>
        <name>[4Fe-4S] cluster</name>
        <dbReference type="ChEBI" id="CHEBI:49883"/>
        <label>1</label>
        <note>4Fe-4S-S-AdoMet</note>
    </ligand>
</feature>
<keyword evidence="15" id="KW-1185">Reference proteome</keyword>
<dbReference type="InterPro" id="IPR058240">
    <property type="entry name" value="rSAM_sf"/>
</dbReference>
<dbReference type="PROSITE" id="PS01305">
    <property type="entry name" value="MOAA_NIFB_PQQE"/>
    <property type="match status" value="1"/>
</dbReference>
<evidence type="ECO:0000313" key="14">
    <source>
        <dbReference type="EMBL" id="QDU81723.1"/>
    </source>
</evidence>
<feature type="binding site" evidence="12">
    <location>
        <position position="18"/>
    </location>
    <ligand>
        <name>GTP</name>
        <dbReference type="ChEBI" id="CHEBI:37565"/>
    </ligand>
</feature>
<feature type="binding site" evidence="12">
    <location>
        <position position="32"/>
    </location>
    <ligand>
        <name>[4Fe-4S] cluster</name>
        <dbReference type="ChEBI" id="CHEBI:49883"/>
        <label>1</label>
        <note>4Fe-4S-S-AdoMet</note>
    </ligand>
</feature>
<keyword evidence="7 12" id="KW-0411">Iron-sulfur</keyword>
<dbReference type="Gene3D" id="3.20.20.70">
    <property type="entry name" value="Aldolase class I"/>
    <property type="match status" value="1"/>
</dbReference>
<comment type="similarity">
    <text evidence="12">Belongs to the radical SAM superfamily. MoaA family.</text>
</comment>
<name>A0A518CR84_9PLAN</name>
<dbReference type="GO" id="GO:0046872">
    <property type="term" value="F:metal ion binding"/>
    <property type="evidence" value="ECO:0007669"/>
    <property type="project" value="UniProtKB-KW"/>
</dbReference>
<dbReference type="PANTHER" id="PTHR22960:SF0">
    <property type="entry name" value="MOLYBDENUM COFACTOR BIOSYNTHESIS PROTEIN 1"/>
    <property type="match status" value="1"/>
</dbReference>
<dbReference type="SUPFAM" id="SSF102114">
    <property type="entry name" value="Radical SAM enzymes"/>
    <property type="match status" value="1"/>
</dbReference>
<comment type="catalytic activity">
    <reaction evidence="11 12">
        <text>GTP + AH2 + S-adenosyl-L-methionine = (8S)-3',8-cyclo-7,8-dihydroguanosine 5'-triphosphate + 5'-deoxyadenosine + L-methionine + A + H(+)</text>
        <dbReference type="Rhea" id="RHEA:49576"/>
        <dbReference type="ChEBI" id="CHEBI:13193"/>
        <dbReference type="ChEBI" id="CHEBI:15378"/>
        <dbReference type="ChEBI" id="CHEBI:17319"/>
        <dbReference type="ChEBI" id="CHEBI:17499"/>
        <dbReference type="ChEBI" id="CHEBI:37565"/>
        <dbReference type="ChEBI" id="CHEBI:57844"/>
        <dbReference type="ChEBI" id="CHEBI:59789"/>
        <dbReference type="ChEBI" id="CHEBI:131766"/>
        <dbReference type="EC" id="4.1.99.22"/>
    </reaction>
</comment>
<dbReference type="Proteomes" id="UP000317178">
    <property type="component" value="Chromosome"/>
</dbReference>
<dbReference type="Pfam" id="PF06463">
    <property type="entry name" value="Mob_synth_C"/>
    <property type="match status" value="1"/>
</dbReference>
<dbReference type="InterPro" id="IPR006638">
    <property type="entry name" value="Elp3/MiaA/NifB-like_rSAM"/>
</dbReference>
<feature type="binding site" evidence="12">
    <location>
        <position position="31"/>
    </location>
    <ligand>
        <name>S-adenosyl-L-methionine</name>
        <dbReference type="ChEBI" id="CHEBI:59789"/>
    </ligand>
</feature>
<feature type="binding site" evidence="12">
    <location>
        <position position="99"/>
    </location>
    <ligand>
        <name>GTP</name>
        <dbReference type="ChEBI" id="CHEBI:37565"/>
    </ligand>
</feature>
<dbReference type="AlphaFoldDB" id="A0A518CR84"/>
<dbReference type="GO" id="GO:0051539">
    <property type="term" value="F:4 iron, 4 sulfur cluster binding"/>
    <property type="evidence" value="ECO:0007669"/>
    <property type="project" value="UniProtKB-UniRule"/>
</dbReference>
<feature type="binding site" evidence="12">
    <location>
        <position position="194"/>
    </location>
    <ligand>
        <name>S-adenosyl-L-methionine</name>
        <dbReference type="ChEBI" id="CHEBI:59789"/>
    </ligand>
</feature>
<dbReference type="OrthoDB" id="9763993at2"/>
<feature type="binding site" evidence="12">
    <location>
        <position position="123"/>
    </location>
    <ligand>
        <name>S-adenosyl-L-methionine</name>
        <dbReference type="ChEBI" id="CHEBI:59789"/>
    </ligand>
</feature>
<evidence type="ECO:0000256" key="5">
    <source>
        <dbReference type="ARBA" id="ARBA00022741"/>
    </source>
</evidence>